<evidence type="ECO:0000256" key="4">
    <source>
        <dbReference type="SAM" id="MobiDB-lite"/>
    </source>
</evidence>
<dbReference type="Pfam" id="PF05860">
    <property type="entry name" value="TPS"/>
    <property type="match status" value="1"/>
</dbReference>
<feature type="compositionally biased region" description="Gly residues" evidence="4">
    <location>
        <begin position="3967"/>
        <end position="3977"/>
    </location>
</feature>
<dbReference type="NCBIfam" id="TIGR01901">
    <property type="entry name" value="adhes_NPXG"/>
    <property type="match status" value="1"/>
</dbReference>
<dbReference type="NCBIfam" id="TIGR02601">
    <property type="entry name" value="autotrns_rpt"/>
    <property type="match status" value="4"/>
</dbReference>
<dbReference type="Pfam" id="PF13018">
    <property type="entry name" value="ESPR"/>
    <property type="match status" value="1"/>
</dbReference>
<feature type="domain" description="Filamentous haemagglutinin FhaB/tRNA nuclease CdiA-like TPS" evidence="5">
    <location>
        <begin position="80"/>
        <end position="191"/>
    </location>
</feature>
<reference evidence="6 7" key="1">
    <citation type="submission" date="2011-05" db="EMBL/GenBank/DDBJ databases">
        <title>Complete sequence of Thioalkalimicrobium cyclicum ALM1.</title>
        <authorList>
            <consortium name="US DOE Joint Genome Institute"/>
            <person name="Lucas S."/>
            <person name="Han J."/>
            <person name="Lapidus A."/>
            <person name="Cheng J.-F."/>
            <person name="Goodwin L."/>
            <person name="Pitluck S."/>
            <person name="Peters L."/>
            <person name="Mikhailova N."/>
            <person name="Davenport K."/>
            <person name="Han C."/>
            <person name="Tapia R."/>
            <person name="Land M."/>
            <person name="Hauser L."/>
            <person name="Kyrpides N."/>
            <person name="Ivanova N."/>
            <person name="Pagani I."/>
            <person name="Kappler U."/>
            <person name="Woyke T."/>
        </authorList>
    </citation>
    <scope>NUCLEOTIDE SEQUENCE [LARGE SCALE GENOMIC DNA]</scope>
    <source>
        <strain evidence="7">DSM 14477 / JCM 11371 / ALM1</strain>
    </source>
</reference>
<sequence length="4181" mass="422813">MNKAYKLVWSAVNRTWVAVSEVIKTAQKGRGKVRRATDNCPAEPHGDLAGLLAPPLAIKPLAFSLLVAMTPVSTAYALDANALPTGGQVSAGQADISQTHNALVVQQHSHKLITNWNSFNIGRDASVTFQQPTGGHALARISDNNPSQILGQLSANANLTLVNPSGIIFGAGAQVNVGSLVATTLNITDQDFLNGQYRFDGQGALGQILNEGQLEAFEGGRIVLMANQVTNQGQITAPNGDVALIAANKVTLDFNGDGSLLVEIEQGTLNALVENQNAIQVGGGQILLSARALDQLSKSVVNNTGLLEANSLTEQGGRIILEGDDITLTASSSLIATGKTGGGDILVGGDWQGGANEERRVFEDPNALYQATTVTMEQGATIDASATVNGKGGTVVLWSDISNAESVTAVSGSLYAKGGANGGDGGQIETSGHQLSIADSATVSTHAPQGKSGEWLLDPRDIRIASDGDVSGEAIGTALANNNVTITTEPSCVDVTCTFNSEGEAGNIEIVDAITFEGANTLTLEAAGSISGSGNINFGTHSGAQLVLNTASGTGTYSGVISGSGSLVKAGAGALTLTGNSSFTEGIRVDGGELIVSGTLANNASNDVVVNEGGTFVFGRGDLFATNSSSRNNTITINEGGVVTNNGNFNNRIDSLVLNGGTLTSIGGSTNPSGGQHAGAWQLSDEVTVNANSTITGVGLVALGAGSASPSFNVSEGAELKIDAVLRNGVGNPIWPTAFAGNLVKNGAGTLVLTQNNVYTGTNTINAGTLQIGDGSATAESGSLGTAAISIAADASLIYARSDNLTLNQAISGAGGLIKENTGELTLSSTNNTFTGGMIVNGGSLIVEGRGSGNPVLANHENNNIVVNDGGTFVFGGTGGDVFGGNSVARQNTITINAGGVVTNSGNVNNRIGKLVLNGGTLTSLGGTTNTSGGVSAGAWQLSDEVTVNANSTISGVGLVALGAANASPTFNVNEGTELTIDAVLRNGVGTPNFGNAFAGNLVIDNTGTVFLTRNNTYTGNNTINAGTLVLRNDNPDPSSKSFTGAGLLRIESDDDSFTSAFNTNGWTFGSALTGLTLGKESNTANITIGSAASIAGSISVYGGDITVNQNLTSTANGAEILLKASGRISTASDRYIRANNGDIIFWANSNGSESGGITIGANSWLNSANGLQNQSSGGGNIILAGGSEIDGDGNPTGFAKSNTTHGVFLGNDTRMYSGGGDVAIRGKSTNTSSSPSAGSRDGNGYAAQGIRQERKLRIESGTGQISLVGESDGYYGIELAAMATSNDELIIRSAAENGDAISIHGEGHNSYGVMLNHTQTPEPRKWIVATGAEGNITITGRTSHGTYIGERGSGSDGTFGIFANTRSHILASSGIITLDGGTEGIRFRANSELGARDASGSLLSTSESNLVLTADKMIIDGTIRVESTGTLTVQPYSTSFSEDLDWPLTNLNIVNSISGLTLGKPGNSANITINSAQTIAGPISVYGGDITVNQNLTSTANGAEILLKASGNISTASNRTILANNGDIIFWANSNGSESGGITIGANSWLNSANGSQNQSSGGGNIVLAGGSEVDEHGDPTGFAQSNTTHGVFLSDRVGIWSGGGDVVIRGKSTTAASPVAGTRNTSGYDAQGVRLRYDLTINSGVGTIAVIGESSAYYGIELNANGGSSRTTTIRSDAPTGQAILMDGLGHNSYGIKFNHAGNKWILGAGGGDVTLRGHTTGTVYLGEQTTFGGLRGMFFGDQSRLLASGGTLILDGGSHGLHFRPDINVGARSDSGGQIQSSTSNVMLVGDVIPRFDGTLDVRTTGALTIQPSSTSFTSELNWRDSFTHLRVYEITGLVLGKEGNTANITINRAETIAGPISVYGGDITVNQNLISTANGADILLIASGNITLANSRSITTNNGDIIFWSDSDASGSGGISLGSGINLNSVNGATTSGLSGGGKIVLAGGNDSDEDGVPDGYAVSASAPGVRIQNNAQIRSGGGDIIIRGKSTNPTSGWDAVGLRQEGTLVMDSGTGTIELAGQSDKAYGVELQAGSGAWIDPNSGTLSIQSAATSGTAISLTGSGFGSYGVLLNYGNAKTIEATGGGDIVIIGSTTSDEYVGEYTSDPTFGTNVSPWGVFFGDHTSLLASGGKISVDGGTEGVRTRTNITLGEKSGSAVTASTANIQLLGDKVQIDGSSGTSIATTGTLTLAPSSNSFSGSLNWPLANLTIGSGITGLTLGKAGNMADIIINSPQTIAGPISIYGGALTINEALTATNNNINLHASGAVTQSAALSANGLGLHGTGNFTLTNAANNIGTLAGGSSETPLGSLSFVNAGALEIGAINPVGLKATGNIFVVTKNGNLTISENVVTESKSETAIVLAAGTDASAGGDGTPGMGNVLIDLDGVGDPTIEITAGTGGTIRLYTGDVDGSTGLSQLVGLGSGNFRYNTSINADGTLSKGYTAEAELDSDVVNALYREQPTANVTVSNQTITYGDSLTVTGDATGMVNGDTPTYGVSGVTAQDFSTSNNLKVNQNGGYTLTATGLEALGYNISGGSNGTLIVNPKEITISGIKAENKTYDGNTTATVLTGNVQKDGLIVGDLVTLNSSGVFADKNAADDVEVILSNSFDGADRDNYTIVNQETTTANIIPKLLTLSALKTYDGTTDLTGFVTLGGFVGDETLGYSGAAASDKHVATAGKFINAITLENGDNGGISSNYALPTLNAANAPVTINPATLTATLSNTGVTKVYDGTTNAPGDFEPTWTFSGLVNGDTAAELNFNEAAYQDKNVSFDNNQLTLSDLAIDGVIGTNSSQATDYVLDATSKSVNASITPAPLRVRANNDARFVGQTEDTNYAGVSFIGLVNGETSDVLNVSGLSISRSDSANNDAGTYSLTLSGVTADNGNYSITFESGTYTIVPAGQLLIRVSNVSEVYGNSPTFTIASAEYLDNDNSTINSVTVTGSSSSFDTDGVTFDIEASDATTSTAGEINVGSYQLSGTVTGGNSSNFSNNLVVVGVLDITPRSLSASATGGISKIYEGTTSMSGVTLALDGLVDNDAVTVSGLGAFDSRDVGTGLDYTINNLALSGADAGNYFLSGGGSFTGGNGKITPKEVTLNPQAATRVYDGSVDYTPTPDDLAFLSDLLGVAGDTVTSATLAFDNKNVGTSKTLTLSGVVIGDGNSGNNYTINVGSNDASAITRLDSVNWVGGDTGNWFDPANWAGGAVPDLANVANVIIPEGVTVSFDTSDAISPADASQAVEIESIGSAGSLTQANGELNIGDGGMTLNAFTQNGGILTNAGPTNLSSFEQTDGSFTGTGDFTSKAFSQTGGNTDLTNNFTVSESFSQGEVGSVTVGGNTSITDIDGGMTIGNLNTTGTTNLTSTDGAITQASGTKIISNDEATIRARDNESPANFFDVILDEEDNEFSEKVTVEGDNVTLVAAGNLDADVTATTDAKVDASGELTIEVEAGGDAELTSGGDMTVSGNSQNLTTQTTGAGNSISFGNTTVRANLETTTNDGNITQTGPLDVTGTTDLAAGSGDITLDNADNNFGGVVNVLSGKDVTLNDTNSLTLGNVTTTGQLDATAKDDLTLTGVMAVDSLKLEATDGKIDQTDGTLTVDKATELTAAQNIDLAQANDFKGKVKVTDALNVTLNDINGLELGDVTSRGKLDATAGKELALNGAINVESLDLEAEAGDITQDEDSTLTVTQGPTNLEAGNDITLDGNSNAFTGKVTADGDNVNLAAAGNLDADVTAKTDVTLNASGNLTAEVEAGGDANLSSGGTMTVALDVDGNSDLSSGGNMSVEGSSTDLNITSGGSTTFGETTLAGNLDVTSAQGISQTGTLDITGTTGLAAGSGDIALTNANNTFNSPVNAASNNIGLTAKTNLALNNITARGDLNARSVEGELTRNRDANFAVGGRQSLFARGGVVSFDPAPIVPMTDVNAAPIVPVTDVNAAVAGMTSGNELLLPTLVSADAGSDSGGSSEGGAGSTNVGSATSSSQFGARRNDFSIELNEVDVVVQSSLQASDMGAAPATAKLRVGNQTLELGVSSTSQTSVVRTSQASSDVSSVRTLSVTQVNGAGASRTEVSVAQSGGVLSVNQGQTAVSESVEPVALNALNVVDRVEAQVELGVDALVDLVVEITDDNQLILNLTDEQLARYPMPQLVSLGLMAASYSFGITVEAVSNIVIRTIN</sequence>
<feature type="compositionally biased region" description="Low complexity" evidence="4">
    <location>
        <begin position="1229"/>
        <end position="1240"/>
    </location>
</feature>
<feature type="region of interest" description="Disordered" evidence="4">
    <location>
        <begin position="1226"/>
        <end position="1247"/>
    </location>
</feature>
<dbReference type="InterPro" id="IPR050909">
    <property type="entry name" value="Bact_Autotransporter_VF"/>
</dbReference>
<organism evidence="6 7">
    <name type="scientific">Thiomicrospira cyclica (strain DSM 14477 / JCM 11371 / ALM1)</name>
    <name type="common">Thioalkalimicrobium cyclicum</name>
    <dbReference type="NCBI Taxonomy" id="717773"/>
    <lineage>
        <taxon>Bacteria</taxon>
        <taxon>Pseudomonadati</taxon>
        <taxon>Pseudomonadota</taxon>
        <taxon>Gammaproteobacteria</taxon>
        <taxon>Thiotrichales</taxon>
        <taxon>Piscirickettsiaceae</taxon>
        <taxon>Thiomicrospira</taxon>
    </lineage>
</organism>
<dbReference type="eggNOG" id="COG2982">
    <property type="taxonomic scope" value="Bacteria"/>
</dbReference>
<dbReference type="KEGG" id="tcy:Thicy_1215"/>
<evidence type="ECO:0000256" key="1">
    <source>
        <dbReference type="ARBA" id="ARBA00004613"/>
    </source>
</evidence>
<feature type="region of interest" description="Disordered" evidence="4">
    <location>
        <begin position="1555"/>
        <end position="1589"/>
    </location>
</feature>
<protein>
    <submittedName>
        <fullName evidence="6">Filamentous hemagglutinin family outer membrane protein</fullName>
    </submittedName>
</protein>
<keyword evidence="2" id="KW-0964">Secreted</keyword>
<dbReference type="InterPro" id="IPR041286">
    <property type="entry name" value="MBG_2"/>
</dbReference>
<dbReference type="SUPFAM" id="SSF51126">
    <property type="entry name" value="Pectin lyase-like"/>
    <property type="match status" value="4"/>
</dbReference>
<dbReference type="InterPro" id="IPR043709">
    <property type="entry name" value="DUF5649"/>
</dbReference>
<evidence type="ECO:0000313" key="7">
    <source>
        <dbReference type="Proteomes" id="UP000009232"/>
    </source>
</evidence>
<dbReference type="GO" id="GO:0005576">
    <property type="term" value="C:extracellular region"/>
    <property type="evidence" value="ECO:0007669"/>
    <property type="project" value="UniProtKB-SubCell"/>
</dbReference>
<feature type="compositionally biased region" description="Polar residues" evidence="4">
    <location>
        <begin position="3979"/>
        <end position="3989"/>
    </location>
</feature>
<dbReference type="RefSeq" id="WP_013835758.1">
    <property type="nucleotide sequence ID" value="NC_015581.1"/>
</dbReference>
<dbReference type="Pfam" id="PF12951">
    <property type="entry name" value="PATR"/>
    <property type="match status" value="4"/>
</dbReference>
<dbReference type="HOGENOM" id="CLU_223850_0_0_6"/>
<dbReference type="OrthoDB" id="5612964at2"/>
<dbReference type="PANTHER" id="PTHR12338:SF8">
    <property type="entry name" value="HEME_HEMOPEXIN-BINDING PROTEIN"/>
    <property type="match status" value="1"/>
</dbReference>
<evidence type="ECO:0000256" key="3">
    <source>
        <dbReference type="ARBA" id="ARBA00022729"/>
    </source>
</evidence>
<name>F6D8Y2_THICA</name>
<dbReference type="Gene3D" id="2.160.20.10">
    <property type="entry name" value="Single-stranded right-handed beta-helix, Pectin lyase-like"/>
    <property type="match status" value="1"/>
</dbReference>
<dbReference type="InterPro" id="IPR013425">
    <property type="entry name" value="Autotrns_rpt"/>
</dbReference>
<dbReference type="Pfam" id="PF18676">
    <property type="entry name" value="MBG_2"/>
    <property type="match status" value="1"/>
</dbReference>
<dbReference type="InterPro" id="IPR008638">
    <property type="entry name" value="FhaB/CdiA-like_TPS"/>
</dbReference>
<accession>F6D8Y2</accession>
<keyword evidence="3" id="KW-0732">Signal</keyword>
<gene>
    <name evidence="6" type="ordered locus">Thicy_1215</name>
</gene>
<comment type="subcellular location">
    <subcellularLocation>
        <location evidence="1">Secreted</location>
    </subcellularLocation>
</comment>
<dbReference type="InterPro" id="IPR012334">
    <property type="entry name" value="Pectin_lyas_fold"/>
</dbReference>
<dbReference type="InterPro" id="IPR041248">
    <property type="entry name" value="YDG"/>
</dbReference>
<feature type="region of interest" description="Disordered" evidence="4">
    <location>
        <begin position="3964"/>
        <end position="3989"/>
    </location>
</feature>
<dbReference type="InterPro" id="IPR011050">
    <property type="entry name" value="Pectin_lyase_fold/virulence"/>
</dbReference>
<dbReference type="EMBL" id="CP002776">
    <property type="protein sequence ID" value="AEG31982.1"/>
    <property type="molecule type" value="Genomic_DNA"/>
</dbReference>
<evidence type="ECO:0000313" key="6">
    <source>
        <dbReference type="EMBL" id="AEG31982.1"/>
    </source>
</evidence>
<keyword evidence="7" id="KW-1185">Reference proteome</keyword>
<dbReference type="InterPro" id="IPR024973">
    <property type="entry name" value="ESPR"/>
</dbReference>
<dbReference type="Pfam" id="PF18657">
    <property type="entry name" value="YDG"/>
    <property type="match status" value="4"/>
</dbReference>
<dbReference type="eggNOG" id="COG3210">
    <property type="taxonomic scope" value="Bacteria"/>
</dbReference>
<evidence type="ECO:0000259" key="5">
    <source>
        <dbReference type="SMART" id="SM00912"/>
    </source>
</evidence>
<dbReference type="Proteomes" id="UP000009232">
    <property type="component" value="Chromosome"/>
</dbReference>
<evidence type="ECO:0000256" key="2">
    <source>
        <dbReference type="ARBA" id="ARBA00022525"/>
    </source>
</evidence>
<dbReference type="SMART" id="SM00912">
    <property type="entry name" value="Haemagg_act"/>
    <property type="match status" value="1"/>
</dbReference>
<proteinExistence type="predicted"/>
<dbReference type="Pfam" id="PF18886">
    <property type="entry name" value="DUF5649"/>
    <property type="match status" value="5"/>
</dbReference>
<dbReference type="STRING" id="717773.Thicy_1215"/>
<dbReference type="PANTHER" id="PTHR12338">
    <property type="entry name" value="AUTOTRANSPORTER"/>
    <property type="match status" value="1"/>
</dbReference>